<dbReference type="RefSeq" id="WP_242943170.1">
    <property type="nucleotide sequence ID" value="NZ_FOCG01000003.1"/>
</dbReference>
<evidence type="ECO:0000313" key="2">
    <source>
        <dbReference type="Proteomes" id="UP000199158"/>
    </source>
</evidence>
<name>A0A1H8DGC0_9FIRM</name>
<dbReference type="Proteomes" id="UP000199158">
    <property type="component" value="Unassembled WGS sequence"/>
</dbReference>
<dbReference type="STRING" id="474960.SAMN05216180_2597"/>
<protein>
    <submittedName>
        <fullName evidence="1">Uncharacterized protein</fullName>
    </submittedName>
</protein>
<accession>A0A1H8DGC0</accession>
<sequence length="61" mass="6819">MNIKKRIAKLVNVKSIVTILLTLVFAYQFCAGTISENSFMEIFKLIVIFYFGTQIGKAGGE</sequence>
<proteinExistence type="predicted"/>
<evidence type="ECO:0000313" key="1">
    <source>
        <dbReference type="EMBL" id="SEN06320.1"/>
    </source>
</evidence>
<organism evidence="1 2">
    <name type="scientific">Hydrogenoanaerobacterium saccharovorans</name>
    <dbReference type="NCBI Taxonomy" id="474960"/>
    <lineage>
        <taxon>Bacteria</taxon>
        <taxon>Bacillati</taxon>
        <taxon>Bacillota</taxon>
        <taxon>Clostridia</taxon>
        <taxon>Eubacteriales</taxon>
        <taxon>Oscillospiraceae</taxon>
        <taxon>Hydrogenoanaerobacterium</taxon>
    </lineage>
</organism>
<gene>
    <name evidence="1" type="ORF">SAMN05216180_2597</name>
</gene>
<keyword evidence="2" id="KW-1185">Reference proteome</keyword>
<reference evidence="1 2" key="1">
    <citation type="submission" date="2016-10" db="EMBL/GenBank/DDBJ databases">
        <authorList>
            <person name="de Groot N.N."/>
        </authorList>
    </citation>
    <scope>NUCLEOTIDE SEQUENCE [LARGE SCALE GENOMIC DNA]</scope>
    <source>
        <strain evidence="1 2">CGMCC 1.5070</strain>
    </source>
</reference>
<dbReference type="EMBL" id="FOCG01000003">
    <property type="protein sequence ID" value="SEN06320.1"/>
    <property type="molecule type" value="Genomic_DNA"/>
</dbReference>
<dbReference type="AlphaFoldDB" id="A0A1H8DGC0"/>